<dbReference type="Pfam" id="PF25036">
    <property type="entry name" value="VPS13_VAB"/>
    <property type="match status" value="1"/>
</dbReference>
<name>A0A673J5H2_9TELE</name>
<dbReference type="AlphaFoldDB" id="A0A673J5H2"/>
<reference evidence="3" key="2">
    <citation type="submission" date="2025-09" db="UniProtKB">
        <authorList>
            <consortium name="Ensembl"/>
        </authorList>
    </citation>
    <scope>IDENTIFICATION</scope>
</reference>
<evidence type="ECO:0000313" key="4">
    <source>
        <dbReference type="Proteomes" id="UP000472270"/>
    </source>
</evidence>
<dbReference type="PANTHER" id="PTHR16166">
    <property type="entry name" value="VACUOLAR PROTEIN SORTING-ASSOCIATED PROTEIN VPS13"/>
    <property type="match status" value="1"/>
</dbReference>
<dbReference type="Ensembl" id="ENSSRHT00000046540.1">
    <property type="protein sequence ID" value="ENSSRHP00000045272.1"/>
    <property type="gene ID" value="ENSSRHG00000022863.1"/>
</dbReference>
<evidence type="ECO:0008006" key="5">
    <source>
        <dbReference type="Google" id="ProtNLM"/>
    </source>
</evidence>
<dbReference type="GO" id="GO:0045053">
    <property type="term" value="P:protein retention in Golgi apparatus"/>
    <property type="evidence" value="ECO:0007669"/>
    <property type="project" value="TreeGrafter"/>
</dbReference>
<feature type="domain" description="Intermembrane lipid transfer protein VPS13-like C-terminal" evidence="2">
    <location>
        <begin position="770"/>
        <end position="797"/>
    </location>
</feature>
<feature type="domain" description="Vacuolar protein sorting-associated protein 13 VPS13 adaptor binding" evidence="1">
    <location>
        <begin position="12"/>
        <end position="177"/>
    </location>
</feature>
<protein>
    <recommendedName>
        <fullName evidence="5">Vacuolar protein sorting 13 homolog C</fullName>
    </recommendedName>
</protein>
<dbReference type="Pfam" id="PF25037">
    <property type="entry name" value="VPS13_C"/>
    <property type="match status" value="1"/>
</dbReference>
<dbReference type="Proteomes" id="UP000472270">
    <property type="component" value="Unassembled WGS sequence"/>
</dbReference>
<reference evidence="3" key="1">
    <citation type="submission" date="2025-08" db="UniProtKB">
        <authorList>
            <consortium name="Ensembl"/>
        </authorList>
    </citation>
    <scope>IDENTIFICATION</scope>
</reference>
<sequence length="816" mass="91618">FIQAKLVLIKYQGRNWTGHMRISREMPEFFSICFTCDTPEGLTVDLCVHVSRVSGKMVLSVYSPYWIINKTSRVLQYRAEDTCVKHPSDFRDVILFSFKKKNFFNKNKLQLCVSTSSWSSGFSLDTVGSYGCVRCPDKSGDYLVGVSIQMSSFNLTRIVTMSPFYTLVNKSSFELECLPFWPEASTGKLCVRVVGSESSSKSFFFNKQDNGTLLRMEQYGGVIVDVNIADHSTVISFTDYYDGAAPALVVNHTPAATVNFRQRSVPLQGCEESWALRPGEAQRFAWDDPAGVRKLCWSCQDHRKSCIHWVSFLDGRQRVLIFTEDVGIVSKARQAEELEQFQQEVNISLRNLGLSLINNDIRQEIAYIGITSSGVVWEMRPKNRWKSFNHKNIGLLEKAYQDHINSKSEPGWTRLETGLEVINYFIEIKQPFSCTIRRNFLPGIRIELKQSPHQRSLRAQLYWLQVDNQLPGAIFPTVFHPVPLPKSIVQDSEPKPFIDVSIITRFNEHSQVMQFNLSLGSSGDESEQGDMVAIQSVNLLLKSIGATLTDVDDLIFKLAYFEVKYQFYRREKLMWAVIRHYSEQFLTQMYVLVLGLDVLGNPFGLIRGLSEGVEAFFYEPIQGAVQGPEEFAEGLVIGVRSLLGHTVGGAAGMVSRITGTVGKGLAAITMDKEYQQKRREEMNRPTKDFGESLAKGGKGFLKGVVGGVTGIVTKPVEGAKKEGAAGFFKGIGKGLVGVVARPTGGIIDMASSTFQGIQRVAESTEEVTKLRPVRLIQEDGIIRPYNHHESEGYDLFQVRSPVNPTDQATRPRWEGF</sequence>
<dbReference type="GO" id="GO:0006623">
    <property type="term" value="P:protein targeting to vacuole"/>
    <property type="evidence" value="ECO:0007669"/>
    <property type="project" value="TreeGrafter"/>
</dbReference>
<evidence type="ECO:0000259" key="2">
    <source>
        <dbReference type="Pfam" id="PF25037"/>
    </source>
</evidence>
<keyword evidence="4" id="KW-1185">Reference proteome</keyword>
<dbReference type="InterPro" id="IPR056748">
    <property type="entry name" value="VPS13-like_C"/>
</dbReference>
<dbReference type="InterPro" id="IPR026847">
    <property type="entry name" value="VPS13"/>
</dbReference>
<evidence type="ECO:0000259" key="1">
    <source>
        <dbReference type="Pfam" id="PF25036"/>
    </source>
</evidence>
<dbReference type="PANTHER" id="PTHR16166:SF125">
    <property type="entry name" value="INTERMEMBRANE LIPID TRANSFER PROTEIN VPS13C"/>
    <property type="match status" value="1"/>
</dbReference>
<dbReference type="InterPro" id="IPR009543">
    <property type="entry name" value="VPS13_VAB"/>
</dbReference>
<proteinExistence type="predicted"/>
<evidence type="ECO:0000313" key="3">
    <source>
        <dbReference type="Ensembl" id="ENSSRHP00000045272.1"/>
    </source>
</evidence>
<organism evidence="3 4">
    <name type="scientific">Sinocyclocheilus rhinocerous</name>
    <dbReference type="NCBI Taxonomy" id="307959"/>
    <lineage>
        <taxon>Eukaryota</taxon>
        <taxon>Metazoa</taxon>
        <taxon>Chordata</taxon>
        <taxon>Craniata</taxon>
        <taxon>Vertebrata</taxon>
        <taxon>Euteleostomi</taxon>
        <taxon>Actinopterygii</taxon>
        <taxon>Neopterygii</taxon>
        <taxon>Teleostei</taxon>
        <taxon>Ostariophysi</taxon>
        <taxon>Cypriniformes</taxon>
        <taxon>Cyprinidae</taxon>
        <taxon>Cyprininae</taxon>
        <taxon>Sinocyclocheilus</taxon>
    </lineage>
</organism>
<dbReference type="GO" id="GO:0007005">
    <property type="term" value="P:mitochondrion organization"/>
    <property type="evidence" value="ECO:0007669"/>
    <property type="project" value="TreeGrafter"/>
</dbReference>
<accession>A0A673J5H2</accession>